<evidence type="ECO:0000313" key="1">
    <source>
        <dbReference type="EMBL" id="KAF2886979.1"/>
    </source>
</evidence>
<sequence length="111" mass="13222">MSVTYYVKRKDGLMVTVCRQIFMDILAVQKGRILNVLKRYKENNEMPKERRGGDRLKGTNDNKRSAIKNFVESLKCTESHYYRSKTFQRFYLPAELNVRKLWKMYDNTVTG</sequence>
<comment type="caution">
    <text evidence="1">The sequence shown here is derived from an EMBL/GenBank/DDBJ whole genome shotgun (WGS) entry which is preliminary data.</text>
</comment>
<name>A0A8K0G5P5_IGNLU</name>
<protein>
    <submittedName>
        <fullName evidence="1">Uncharacterized protein</fullName>
    </submittedName>
</protein>
<dbReference type="Proteomes" id="UP000801492">
    <property type="component" value="Unassembled WGS sequence"/>
</dbReference>
<dbReference type="PANTHER" id="PTHR10773:SF19">
    <property type="match status" value="1"/>
</dbReference>
<accession>A0A8K0G5P5</accession>
<reference evidence="1" key="1">
    <citation type="submission" date="2019-08" db="EMBL/GenBank/DDBJ databases">
        <title>The genome of the North American firefly Photinus pyralis.</title>
        <authorList>
            <consortium name="Photinus pyralis genome working group"/>
            <person name="Fallon T.R."/>
            <person name="Sander Lower S.E."/>
            <person name="Weng J.-K."/>
        </authorList>
    </citation>
    <scope>NUCLEOTIDE SEQUENCE</scope>
    <source>
        <strain evidence="1">TRF0915ILg1</strain>
        <tissue evidence="1">Whole body</tissue>
    </source>
</reference>
<proteinExistence type="predicted"/>
<keyword evidence="2" id="KW-1185">Reference proteome</keyword>
<dbReference type="PANTHER" id="PTHR10773">
    <property type="entry name" value="DNA-DIRECTED RNA POLYMERASES I, II, AND III SUBUNIT RPABC2"/>
    <property type="match status" value="1"/>
</dbReference>
<dbReference type="EMBL" id="VTPC01085726">
    <property type="protein sequence ID" value="KAF2886979.1"/>
    <property type="molecule type" value="Genomic_DNA"/>
</dbReference>
<dbReference type="AlphaFoldDB" id="A0A8K0G5P5"/>
<dbReference type="OrthoDB" id="6734959at2759"/>
<gene>
    <name evidence="1" type="ORF">ILUMI_19194</name>
</gene>
<organism evidence="1 2">
    <name type="scientific">Ignelater luminosus</name>
    <name type="common">Cucubano</name>
    <name type="synonym">Pyrophorus luminosus</name>
    <dbReference type="NCBI Taxonomy" id="2038154"/>
    <lineage>
        <taxon>Eukaryota</taxon>
        <taxon>Metazoa</taxon>
        <taxon>Ecdysozoa</taxon>
        <taxon>Arthropoda</taxon>
        <taxon>Hexapoda</taxon>
        <taxon>Insecta</taxon>
        <taxon>Pterygota</taxon>
        <taxon>Neoptera</taxon>
        <taxon>Endopterygota</taxon>
        <taxon>Coleoptera</taxon>
        <taxon>Polyphaga</taxon>
        <taxon>Elateriformia</taxon>
        <taxon>Elateroidea</taxon>
        <taxon>Elateridae</taxon>
        <taxon>Agrypninae</taxon>
        <taxon>Pyrophorini</taxon>
        <taxon>Ignelater</taxon>
    </lineage>
</organism>
<feature type="non-terminal residue" evidence="1">
    <location>
        <position position="111"/>
    </location>
</feature>
<evidence type="ECO:0000313" key="2">
    <source>
        <dbReference type="Proteomes" id="UP000801492"/>
    </source>
</evidence>